<dbReference type="PRINTS" id="PR00346">
    <property type="entry name" value="TISSUEFACTOR"/>
</dbReference>
<evidence type="ECO:0000256" key="12">
    <source>
        <dbReference type="ARBA" id="ARBA00023139"/>
    </source>
</evidence>
<dbReference type="InterPro" id="IPR001187">
    <property type="entry name" value="Tissue_factor"/>
</dbReference>
<dbReference type="Gene3D" id="2.60.40.10">
    <property type="entry name" value="Immunoglobulins"/>
    <property type="match status" value="2"/>
</dbReference>
<comment type="function">
    <text evidence="1">Initiates blood coagulation by forming a complex with circulating factor VII or VIIa. The [TF:VIIa] complex activates factors IX or X by specific limited proteolysis. TF plays a role in normal hemostasis by initiating the cell-surface assembly and propagation of the coagulation protease cascade.</text>
</comment>
<feature type="signal peptide" evidence="18">
    <location>
        <begin position="1"/>
        <end position="22"/>
    </location>
</feature>
<feature type="domain" description="Fibronectin type-III" evidence="19">
    <location>
        <begin position="8"/>
        <end position="98"/>
    </location>
</feature>
<dbReference type="Proteomes" id="UP000694580">
    <property type="component" value="Chromosome 2"/>
</dbReference>
<keyword evidence="14" id="KW-0325">Glycoprotein</keyword>
<dbReference type="RefSeq" id="XP_028825505.1">
    <property type="nucleotide sequence ID" value="XM_028969672.1"/>
</dbReference>
<feature type="domain" description="Interferon/interleukin receptor" evidence="20">
    <location>
        <begin position="123"/>
        <end position="231"/>
    </location>
</feature>
<evidence type="ECO:0000256" key="17">
    <source>
        <dbReference type="SAM" id="Phobius"/>
    </source>
</evidence>
<organism evidence="21 22">
    <name type="scientific">Denticeps clupeoides</name>
    <name type="common">denticle herring</name>
    <dbReference type="NCBI Taxonomy" id="299321"/>
    <lineage>
        <taxon>Eukaryota</taxon>
        <taxon>Metazoa</taxon>
        <taxon>Chordata</taxon>
        <taxon>Craniata</taxon>
        <taxon>Vertebrata</taxon>
        <taxon>Euteleostomi</taxon>
        <taxon>Actinopterygii</taxon>
        <taxon>Neopterygii</taxon>
        <taxon>Teleostei</taxon>
        <taxon>Clupei</taxon>
        <taxon>Clupeiformes</taxon>
        <taxon>Denticipitoidei</taxon>
        <taxon>Denticipitidae</taxon>
        <taxon>Denticeps</taxon>
    </lineage>
</organism>
<evidence type="ECO:0000256" key="5">
    <source>
        <dbReference type="ARBA" id="ARBA00018722"/>
    </source>
</evidence>
<reference evidence="21" key="3">
    <citation type="submission" date="2025-09" db="UniProtKB">
        <authorList>
            <consortium name="Ensembl"/>
        </authorList>
    </citation>
    <scope>IDENTIFICATION</scope>
</reference>
<keyword evidence="9 17" id="KW-1133">Transmembrane helix</keyword>
<evidence type="ECO:0000256" key="16">
    <source>
        <dbReference type="ARBA" id="ARBA00031171"/>
    </source>
</evidence>
<dbReference type="InterPro" id="IPR036116">
    <property type="entry name" value="FN3_sf"/>
</dbReference>
<feature type="chain" id="PRO_5044237489" description="Tissue factor" evidence="18">
    <location>
        <begin position="23"/>
        <end position="286"/>
    </location>
</feature>
<dbReference type="GeneTree" id="ENSGT00390000012668"/>
<evidence type="ECO:0000256" key="2">
    <source>
        <dbReference type="ARBA" id="ARBA00004479"/>
    </source>
</evidence>
<gene>
    <name evidence="21" type="primary">f3a</name>
</gene>
<keyword evidence="13" id="KW-1015">Disulfide bond</keyword>
<keyword evidence="22" id="KW-1185">Reference proteome</keyword>
<evidence type="ECO:0000259" key="19">
    <source>
        <dbReference type="Pfam" id="PF01108"/>
    </source>
</evidence>
<sequence>MFVASLSLCAALLLVLLRPASGSFPRAQNVSWLSLNFKTLLTWSPRPVNYSHTVEYYMPAHNKERSPFCIRTAKTECDLTRSLKNLDSVYIAEVLSEPLPGVTSDLIEFPYTRSEPFCPYKDTQIGKPDFRYKVSKDTGVITLYITDPLTAVQNERGENMNIRDIFKNDLQYKVTYRRAKSTGQKTKVTRTSQIELTDVDKGESYCVSVQAYIPSRQLNKQLGEPSSDQCTPGEKGFLDEYGLNVIVGGIALILAVVLAIVIGVVCCKRQRKEKKRTAEDVPLKHV</sequence>
<keyword evidence="7" id="KW-0356">Hemostasis</keyword>
<reference evidence="21 22" key="1">
    <citation type="submission" date="2020-06" db="EMBL/GenBank/DDBJ databases">
        <authorList>
            <consortium name="Wellcome Sanger Institute Data Sharing"/>
        </authorList>
    </citation>
    <scope>NUCLEOTIDE SEQUENCE [LARGE SCALE GENOMIC DNA]</scope>
</reference>
<reference evidence="21" key="2">
    <citation type="submission" date="2025-08" db="UniProtKB">
        <authorList>
            <consortium name="Ensembl"/>
        </authorList>
    </citation>
    <scope>IDENTIFICATION</scope>
</reference>
<dbReference type="Pfam" id="PF01108">
    <property type="entry name" value="Tissue_fac"/>
    <property type="match status" value="1"/>
</dbReference>
<protein>
    <recommendedName>
        <fullName evidence="5">Tissue factor</fullName>
    </recommendedName>
    <alternativeName>
        <fullName evidence="16">Coagulation factor III</fullName>
    </alternativeName>
</protein>
<keyword evidence="10" id="KW-0094">Blood coagulation</keyword>
<dbReference type="FunFam" id="2.60.40.10:FF:000899">
    <property type="entry name" value="Tissue factor"/>
    <property type="match status" value="1"/>
</dbReference>
<feature type="transmembrane region" description="Helical" evidence="17">
    <location>
        <begin position="241"/>
        <end position="266"/>
    </location>
</feature>
<evidence type="ECO:0000256" key="11">
    <source>
        <dbReference type="ARBA" id="ARBA00023136"/>
    </source>
</evidence>
<comment type="similarity">
    <text evidence="3">Belongs to the tissue factor family.</text>
</comment>
<keyword evidence="15" id="KW-0449">Lipoprotein</keyword>
<accession>A0AAY4C698</accession>
<evidence type="ECO:0000256" key="13">
    <source>
        <dbReference type="ARBA" id="ARBA00023157"/>
    </source>
</evidence>
<evidence type="ECO:0000256" key="8">
    <source>
        <dbReference type="ARBA" id="ARBA00022729"/>
    </source>
</evidence>
<dbReference type="Pfam" id="PF09294">
    <property type="entry name" value="Interfer-bind"/>
    <property type="match status" value="1"/>
</dbReference>
<evidence type="ECO:0000256" key="1">
    <source>
        <dbReference type="ARBA" id="ARBA00002201"/>
    </source>
</evidence>
<evidence type="ECO:0000256" key="18">
    <source>
        <dbReference type="SAM" id="SignalP"/>
    </source>
</evidence>
<dbReference type="InterPro" id="IPR015373">
    <property type="entry name" value="Interferon/interleukin_rcp_dom"/>
</dbReference>
<keyword evidence="6 17" id="KW-0812">Transmembrane</keyword>
<dbReference type="InterPro" id="IPR003961">
    <property type="entry name" value="FN3_dom"/>
</dbReference>
<dbReference type="Ensembl" id="ENSDCDT00010035108.1">
    <property type="protein sequence ID" value="ENSDCDP00010028354.1"/>
    <property type="gene ID" value="ENSDCDG00010017995.1"/>
</dbReference>
<evidence type="ECO:0000256" key="7">
    <source>
        <dbReference type="ARBA" id="ARBA00022696"/>
    </source>
</evidence>
<comment type="subcellular location">
    <subcellularLocation>
        <location evidence="2">Membrane</location>
        <topology evidence="2">Single-pass type I membrane protein</topology>
    </subcellularLocation>
</comment>
<keyword evidence="12" id="KW-0564">Palmitate</keyword>
<dbReference type="GO" id="GO:0007596">
    <property type="term" value="P:blood coagulation"/>
    <property type="evidence" value="ECO:0007669"/>
    <property type="project" value="UniProtKB-KW"/>
</dbReference>
<dbReference type="PANTHER" id="PTHR20859:SF22">
    <property type="entry name" value="TISSUE FACTOR"/>
    <property type="match status" value="1"/>
</dbReference>
<evidence type="ECO:0000313" key="22">
    <source>
        <dbReference type="Proteomes" id="UP000694580"/>
    </source>
</evidence>
<evidence type="ECO:0000256" key="6">
    <source>
        <dbReference type="ARBA" id="ARBA00022692"/>
    </source>
</evidence>
<dbReference type="AlphaFoldDB" id="A0AAY4C698"/>
<keyword evidence="11 17" id="KW-0472">Membrane</keyword>
<evidence type="ECO:0000313" key="21">
    <source>
        <dbReference type="Ensembl" id="ENSDCDP00010028354.1"/>
    </source>
</evidence>
<dbReference type="SUPFAM" id="SSF49265">
    <property type="entry name" value="Fibronectin type III"/>
    <property type="match status" value="2"/>
</dbReference>
<dbReference type="PANTHER" id="PTHR20859">
    <property type="entry name" value="INTERFERON/INTERLEUKIN RECEPTOR"/>
    <property type="match status" value="1"/>
</dbReference>
<evidence type="ECO:0000256" key="10">
    <source>
        <dbReference type="ARBA" id="ARBA00023084"/>
    </source>
</evidence>
<evidence type="ECO:0000256" key="4">
    <source>
        <dbReference type="ARBA" id="ARBA00011184"/>
    </source>
</evidence>
<evidence type="ECO:0000256" key="9">
    <source>
        <dbReference type="ARBA" id="ARBA00022989"/>
    </source>
</evidence>
<dbReference type="GeneID" id="114784355"/>
<evidence type="ECO:0000259" key="20">
    <source>
        <dbReference type="Pfam" id="PF09294"/>
    </source>
</evidence>
<name>A0AAY4C698_9TELE</name>
<dbReference type="InterPro" id="IPR013783">
    <property type="entry name" value="Ig-like_fold"/>
</dbReference>
<dbReference type="GO" id="GO:0004896">
    <property type="term" value="F:cytokine receptor activity"/>
    <property type="evidence" value="ECO:0007669"/>
    <property type="project" value="TreeGrafter"/>
</dbReference>
<evidence type="ECO:0000256" key="3">
    <source>
        <dbReference type="ARBA" id="ARBA00009197"/>
    </source>
</evidence>
<keyword evidence="8 18" id="KW-0732">Signal</keyword>
<proteinExistence type="inferred from homology"/>
<evidence type="ECO:0000256" key="14">
    <source>
        <dbReference type="ARBA" id="ARBA00023180"/>
    </source>
</evidence>
<dbReference type="GO" id="GO:0005886">
    <property type="term" value="C:plasma membrane"/>
    <property type="evidence" value="ECO:0007669"/>
    <property type="project" value="TreeGrafter"/>
</dbReference>
<dbReference type="InterPro" id="IPR050650">
    <property type="entry name" value="Type-II_Cytokine-TF_Rcpt"/>
</dbReference>
<evidence type="ECO:0000256" key="15">
    <source>
        <dbReference type="ARBA" id="ARBA00023288"/>
    </source>
</evidence>
<comment type="subunit">
    <text evidence="4">Interacts with HSPE; the interaction, inhibited by heparin, promotes the generation of activated factor X and activates coagulation in the presence of activated factor VII.</text>
</comment>